<dbReference type="InterPro" id="IPR000914">
    <property type="entry name" value="SBP_5_dom"/>
</dbReference>
<evidence type="ECO:0000259" key="3">
    <source>
        <dbReference type="Pfam" id="PF00496"/>
    </source>
</evidence>
<dbReference type="GO" id="GO:1904680">
    <property type="term" value="F:peptide transmembrane transporter activity"/>
    <property type="evidence" value="ECO:0007669"/>
    <property type="project" value="TreeGrafter"/>
</dbReference>
<dbReference type="SUPFAM" id="SSF53850">
    <property type="entry name" value="Periplasmic binding protein-like II"/>
    <property type="match status" value="2"/>
</dbReference>
<organism evidence="4 5">
    <name type="scientific">Microvirga vignae</name>
    <dbReference type="NCBI Taxonomy" id="1225564"/>
    <lineage>
        <taxon>Bacteria</taxon>
        <taxon>Pseudomonadati</taxon>
        <taxon>Pseudomonadota</taxon>
        <taxon>Alphaproteobacteria</taxon>
        <taxon>Hyphomicrobiales</taxon>
        <taxon>Methylobacteriaceae</taxon>
        <taxon>Microvirga</taxon>
    </lineage>
</organism>
<evidence type="ECO:0000256" key="1">
    <source>
        <dbReference type="ARBA" id="ARBA00004418"/>
    </source>
</evidence>
<dbReference type="CDD" id="cd00995">
    <property type="entry name" value="PBP2_NikA_DppA_OppA_like"/>
    <property type="match status" value="1"/>
</dbReference>
<proteinExistence type="inferred from homology"/>
<dbReference type="GO" id="GO:0015833">
    <property type="term" value="P:peptide transport"/>
    <property type="evidence" value="ECO:0007669"/>
    <property type="project" value="TreeGrafter"/>
</dbReference>
<dbReference type="Gene3D" id="3.40.190.10">
    <property type="entry name" value="Periplasmic binding protein-like II"/>
    <property type="match status" value="1"/>
</dbReference>
<dbReference type="Pfam" id="PF00496">
    <property type="entry name" value="SBP_bac_5"/>
    <property type="match status" value="1"/>
</dbReference>
<dbReference type="STRING" id="1225564.AA309_18375"/>
<gene>
    <name evidence="4" type="ORF">AA309_18375</name>
</gene>
<reference evidence="4 5" key="1">
    <citation type="submission" date="2015-05" db="EMBL/GenBank/DDBJ databases">
        <title>Draft genome sequence of Microvirga vignae strain BR3299, a novel nitrogen fixing bacteria isolated from Brazil semi-aired region.</title>
        <authorList>
            <person name="Zilli J.E."/>
            <person name="Passos S.R."/>
            <person name="Leite J."/>
            <person name="Baldani J.I."/>
            <person name="Xavier G.R."/>
            <person name="Rumjaneck N.G."/>
            <person name="Simoes-Araujo J.L."/>
        </authorList>
    </citation>
    <scope>NUCLEOTIDE SEQUENCE [LARGE SCALE GENOMIC DNA]</scope>
    <source>
        <strain evidence="4 5">BR3299</strain>
    </source>
</reference>
<dbReference type="PROSITE" id="PS51318">
    <property type="entry name" value="TAT"/>
    <property type="match status" value="1"/>
</dbReference>
<sequence>MGGNTTTRRNLLKLGGAGLAAGAMPTVFTQSALAKEPFFKIYLTIFNNVQSRMIWTDLIGKQIAKLGIEVVTSFHPPSAIIARRSSDKGKTFVDGGWDMYSERIYYSGLTPLPEVLFHSRAEPPNGQNYYRINDPVIDAAIERHSRAVDPKERQQAIRDFQKRWYETEPLLMVFYPEDVIITNPKLKGFDSTTYNPVFFPRPENWTIEGATGDVSAAFASWQPPSTLVPMYSTGYNEANIFGPAYNGLFEYESWQTKKVVPALAESYTRSDDGKHWVITLRKGVKWHSGEEFTAEDVKFTWDRVLDPAYGSLYQSPLKTALGGPDAYKVTGPHEITVDLPEYSLLFEEFVLPVIAMMPAHAYRNIKPEQMRGHTISTWLGTFPVETSNGKVFEAKGAVGTGPWIPQGFDPARKAYKYIKNENYWKKTPGNVTTFYVVNIQGADAVLSALKAGEIDAHDPMYDVGGLVNTIDPSWGKVNRFDSFKWQQMCLNMAHPVFGTGVDTPLGRKDPSRAAEAAAYVRKAMSHAIPREQIIKNVVSGDGKPGTVPIPFTAAEYAHDLLKPIAYDMDLARKYMEKAGYVY</sequence>
<dbReference type="OrthoDB" id="9803988at2"/>
<dbReference type="PANTHER" id="PTHR30290">
    <property type="entry name" value="PERIPLASMIC BINDING COMPONENT OF ABC TRANSPORTER"/>
    <property type="match status" value="1"/>
</dbReference>
<dbReference type="InterPro" id="IPR006311">
    <property type="entry name" value="TAT_signal"/>
</dbReference>
<dbReference type="InterPro" id="IPR039424">
    <property type="entry name" value="SBP_5"/>
</dbReference>
<comment type="caution">
    <text evidence="4">The sequence shown here is derived from an EMBL/GenBank/DDBJ whole genome shotgun (WGS) entry which is preliminary data.</text>
</comment>
<dbReference type="Gene3D" id="3.10.105.10">
    <property type="entry name" value="Dipeptide-binding Protein, Domain 3"/>
    <property type="match status" value="2"/>
</dbReference>
<evidence type="ECO:0000313" key="4">
    <source>
        <dbReference type="EMBL" id="KLK91725.1"/>
    </source>
</evidence>
<name>A0A0H1R909_9HYPH</name>
<dbReference type="AlphaFoldDB" id="A0A0H1R909"/>
<dbReference type="EMBL" id="LCYG01000046">
    <property type="protein sequence ID" value="KLK91725.1"/>
    <property type="molecule type" value="Genomic_DNA"/>
</dbReference>
<keyword evidence="5" id="KW-1185">Reference proteome</keyword>
<comment type="subcellular location">
    <subcellularLocation>
        <location evidence="1">Periplasm</location>
    </subcellularLocation>
</comment>
<protein>
    <recommendedName>
        <fullName evidence="3">Solute-binding protein family 5 domain-containing protein</fullName>
    </recommendedName>
</protein>
<comment type="similarity">
    <text evidence="2">Belongs to the bacterial solute-binding protein 5 family.</text>
</comment>
<dbReference type="PATRIC" id="fig|1225564.3.peg.4812"/>
<feature type="domain" description="Solute-binding protein family 5" evidence="3">
    <location>
        <begin position="258"/>
        <end position="580"/>
    </location>
</feature>
<accession>A0A0H1R909</accession>
<dbReference type="RefSeq" id="WP_047190473.1">
    <property type="nucleotide sequence ID" value="NZ_LCYG01000046.1"/>
</dbReference>
<evidence type="ECO:0000256" key="2">
    <source>
        <dbReference type="ARBA" id="ARBA00005695"/>
    </source>
</evidence>
<evidence type="ECO:0000313" key="5">
    <source>
        <dbReference type="Proteomes" id="UP000035489"/>
    </source>
</evidence>
<dbReference type="Proteomes" id="UP000035489">
    <property type="component" value="Unassembled WGS sequence"/>
</dbReference>